<dbReference type="PANTHER" id="PTHR10642:SF26">
    <property type="entry name" value="RIBONUCLEASE H1"/>
    <property type="match status" value="1"/>
</dbReference>
<sequence>MLKQIFDLPIAIAKYLYSMLCCTTANDDKSHCIVYTDGSCINQGKDSAKAGFGVCWDENYHPNNYSGKVHGLQDSGHAELCAAEHAIKQAVDGEYRSITLRADSELVGHVVRNPEAFSKSSHPDYYNVISSISLVKSQINIKVEYVKAHNGIPGNEKADELAKLGARTASLETVSLLIIFSRSVCLSVCRRL</sequence>
<dbReference type="Pfam" id="PF00075">
    <property type="entry name" value="RNase_H"/>
    <property type="match status" value="1"/>
</dbReference>
<dbReference type="PANTHER" id="PTHR10642">
    <property type="entry name" value="RIBONUCLEASE H1"/>
    <property type="match status" value="1"/>
</dbReference>
<dbReference type="SUPFAM" id="SSF53098">
    <property type="entry name" value="Ribonuclease H-like"/>
    <property type="match status" value="1"/>
</dbReference>
<name>E3MW81_CAERE</name>
<keyword evidence="10" id="KW-1185">Reference proteome</keyword>
<organism evidence="10">
    <name type="scientific">Caenorhabditis remanei</name>
    <name type="common">Caenorhabditis vulgaris</name>
    <dbReference type="NCBI Taxonomy" id="31234"/>
    <lineage>
        <taxon>Eukaryota</taxon>
        <taxon>Metazoa</taxon>
        <taxon>Ecdysozoa</taxon>
        <taxon>Nematoda</taxon>
        <taxon>Chromadorea</taxon>
        <taxon>Rhabditida</taxon>
        <taxon>Rhabditina</taxon>
        <taxon>Rhabditomorpha</taxon>
        <taxon>Rhabditoidea</taxon>
        <taxon>Rhabditidae</taxon>
        <taxon>Peloderinae</taxon>
        <taxon>Caenorhabditis</taxon>
    </lineage>
</organism>
<evidence type="ECO:0000313" key="10">
    <source>
        <dbReference type="Proteomes" id="UP000008281"/>
    </source>
</evidence>
<evidence type="ECO:0000256" key="3">
    <source>
        <dbReference type="ARBA" id="ARBA00012180"/>
    </source>
</evidence>
<dbReference type="OMA" id="LCCTTAN"/>
<dbReference type="OrthoDB" id="90239at2759"/>
<dbReference type="GO" id="GO:0043137">
    <property type="term" value="P:DNA replication, removal of RNA primer"/>
    <property type="evidence" value="ECO:0007669"/>
    <property type="project" value="TreeGrafter"/>
</dbReference>
<dbReference type="Gene3D" id="3.30.420.10">
    <property type="entry name" value="Ribonuclease H-like superfamily/Ribonuclease H"/>
    <property type="match status" value="1"/>
</dbReference>
<dbReference type="InterPro" id="IPR002156">
    <property type="entry name" value="RNaseH_domain"/>
</dbReference>
<keyword evidence="5" id="KW-0479">Metal-binding</keyword>
<dbReference type="InterPro" id="IPR050092">
    <property type="entry name" value="RNase_H"/>
</dbReference>
<dbReference type="eggNOG" id="KOG3752">
    <property type="taxonomic scope" value="Eukaryota"/>
</dbReference>
<dbReference type="InParanoid" id="E3MW81"/>
<evidence type="ECO:0000256" key="4">
    <source>
        <dbReference type="ARBA" id="ARBA00022722"/>
    </source>
</evidence>
<reference evidence="9" key="1">
    <citation type="submission" date="2007-07" db="EMBL/GenBank/DDBJ databases">
        <title>PCAP assembly of the Caenorhabditis remanei genome.</title>
        <authorList>
            <consortium name="The Caenorhabditis remanei Sequencing Consortium"/>
            <person name="Wilson R.K."/>
        </authorList>
    </citation>
    <scope>NUCLEOTIDE SEQUENCE [LARGE SCALE GENOMIC DNA]</scope>
    <source>
        <strain evidence="9">PB4641</strain>
    </source>
</reference>
<keyword evidence="6" id="KW-0255">Endonuclease</keyword>
<dbReference type="HOGENOM" id="CLU_030894_4_4_1"/>
<dbReference type="STRING" id="31234.E3MW81"/>
<gene>
    <name evidence="9" type="ORF">CRE_22985</name>
</gene>
<dbReference type="GO" id="GO:0004523">
    <property type="term" value="F:RNA-DNA hybrid ribonuclease activity"/>
    <property type="evidence" value="ECO:0007669"/>
    <property type="project" value="UniProtKB-EC"/>
</dbReference>
<dbReference type="EC" id="3.1.26.4" evidence="3"/>
<dbReference type="InterPro" id="IPR036397">
    <property type="entry name" value="RNaseH_sf"/>
</dbReference>
<evidence type="ECO:0000256" key="1">
    <source>
        <dbReference type="ARBA" id="ARBA00000077"/>
    </source>
</evidence>
<dbReference type="EMBL" id="DS268485">
    <property type="protein sequence ID" value="EFP10485.1"/>
    <property type="molecule type" value="Genomic_DNA"/>
</dbReference>
<dbReference type="InterPro" id="IPR012337">
    <property type="entry name" value="RNaseH-like_sf"/>
</dbReference>
<evidence type="ECO:0000256" key="6">
    <source>
        <dbReference type="ARBA" id="ARBA00022759"/>
    </source>
</evidence>
<protein>
    <recommendedName>
        <fullName evidence="3">ribonuclease H</fullName>
        <ecNumber evidence="3">3.1.26.4</ecNumber>
    </recommendedName>
</protein>
<evidence type="ECO:0000259" key="8">
    <source>
        <dbReference type="PROSITE" id="PS50879"/>
    </source>
</evidence>
<dbReference type="Proteomes" id="UP000008281">
    <property type="component" value="Unassembled WGS sequence"/>
</dbReference>
<proteinExistence type="inferred from homology"/>
<evidence type="ECO:0000256" key="2">
    <source>
        <dbReference type="ARBA" id="ARBA00005300"/>
    </source>
</evidence>
<evidence type="ECO:0000256" key="5">
    <source>
        <dbReference type="ARBA" id="ARBA00022723"/>
    </source>
</evidence>
<accession>E3MW81</accession>
<comment type="catalytic activity">
    <reaction evidence="1">
        <text>Endonucleolytic cleavage to 5'-phosphomonoester.</text>
        <dbReference type="EC" id="3.1.26.4"/>
    </reaction>
</comment>
<evidence type="ECO:0000256" key="7">
    <source>
        <dbReference type="ARBA" id="ARBA00022801"/>
    </source>
</evidence>
<evidence type="ECO:0000313" key="9">
    <source>
        <dbReference type="EMBL" id="EFP10485.1"/>
    </source>
</evidence>
<dbReference type="AlphaFoldDB" id="E3MW81"/>
<comment type="similarity">
    <text evidence="2">Belongs to the RNase H family.</text>
</comment>
<dbReference type="GO" id="GO:0003676">
    <property type="term" value="F:nucleic acid binding"/>
    <property type="evidence" value="ECO:0007669"/>
    <property type="project" value="InterPro"/>
</dbReference>
<dbReference type="CDD" id="cd09280">
    <property type="entry name" value="RNase_HI_eukaryote_like"/>
    <property type="match status" value="1"/>
</dbReference>
<dbReference type="PROSITE" id="PS50879">
    <property type="entry name" value="RNASE_H_1"/>
    <property type="match status" value="1"/>
</dbReference>
<keyword evidence="4" id="KW-0540">Nuclease</keyword>
<dbReference type="GO" id="GO:0046872">
    <property type="term" value="F:metal ion binding"/>
    <property type="evidence" value="ECO:0007669"/>
    <property type="project" value="UniProtKB-KW"/>
</dbReference>
<keyword evidence="7" id="KW-0378">Hydrolase</keyword>
<feature type="domain" description="RNase H type-1" evidence="8">
    <location>
        <begin position="28"/>
        <end position="167"/>
    </location>
</feature>